<feature type="signal peptide" evidence="1">
    <location>
        <begin position="1"/>
        <end position="34"/>
    </location>
</feature>
<dbReference type="Pfam" id="PF12849">
    <property type="entry name" value="PBP_like_2"/>
    <property type="match status" value="1"/>
</dbReference>
<name>A0ABT7QMJ1_9GAMM</name>
<dbReference type="InterPro" id="IPR052738">
    <property type="entry name" value="ABC-Tungstate_binding"/>
</dbReference>
<accession>A0ABT7QMJ1</accession>
<gene>
    <name evidence="3" type="ORF">NQX30_06085</name>
</gene>
<reference evidence="3" key="1">
    <citation type="submission" date="2022-08" db="EMBL/GenBank/DDBJ databases">
        <authorList>
            <person name="Dzunkova M."/>
            <person name="La Clair J."/>
            <person name="Tyml T."/>
            <person name="Doud D."/>
            <person name="Schulz F."/>
            <person name="Piquer S."/>
            <person name="Porcel Sanchis D."/>
            <person name="Osborn A."/>
            <person name="Robinson D."/>
            <person name="Louie K.B."/>
            <person name="Bowen B.P."/>
            <person name="Bowers R."/>
            <person name="Lee J."/>
            <person name="Arnau Llombart V."/>
            <person name="Diaz Villanueva W."/>
            <person name="Gosliner T."/>
            <person name="Northen T."/>
            <person name="Cheng J.-F."/>
            <person name="Burkart M.D."/>
            <person name="Woyke T."/>
        </authorList>
    </citation>
    <scope>NUCLEOTIDE SEQUENCE</scope>
    <source>
        <strain evidence="3">Df01</strain>
    </source>
</reference>
<evidence type="ECO:0000313" key="4">
    <source>
        <dbReference type="Proteomes" id="UP001168167"/>
    </source>
</evidence>
<reference evidence="3" key="2">
    <citation type="journal article" date="2023" name="Microbiome">
        <title>Synthase-selected sorting approach identifies a beta-lactone synthase in a nudibranch symbiotic bacterium.</title>
        <authorList>
            <person name="Dzunkova M."/>
            <person name="La Clair J.J."/>
            <person name="Tyml T."/>
            <person name="Doud D."/>
            <person name="Schulz F."/>
            <person name="Piquer-Esteban S."/>
            <person name="Porcel Sanchis D."/>
            <person name="Osborn A."/>
            <person name="Robinson D."/>
            <person name="Louie K.B."/>
            <person name="Bowen B.P."/>
            <person name="Bowers R.M."/>
            <person name="Lee J."/>
            <person name="Arnau V."/>
            <person name="Diaz-Villanueva W."/>
            <person name="Stepanauskas R."/>
            <person name="Gosliner T."/>
            <person name="Date S.V."/>
            <person name="Northen T.R."/>
            <person name="Cheng J.F."/>
            <person name="Burkart M.D."/>
            <person name="Woyke T."/>
        </authorList>
    </citation>
    <scope>NUCLEOTIDE SEQUENCE</scope>
    <source>
        <strain evidence="3">Df01</strain>
    </source>
</reference>
<keyword evidence="1" id="KW-0732">Signal</keyword>
<sequence>MFIVNGQMPFYLRSLLLRLFCYLLCAAAVSTAAADRSLLLAVTTSTENSGLLGYLLPDFKKQCDCEVRVLAVGSGKALVLGKNGDVDLLLTHAPDDEERFIAEGFGVDRRAVMYNDFVIVGPPHDPADIGGLNIADALFRLSKKQESSFISRGDESGTHKKERTLWENLAIFPAGDWYVSAGTGMGQVLLIANELRAYTLSDRGTYLAFRDKIDLRIVVENFPLLRNPYSVMRVNPQRHPHTQVELASHFADWLVAPATQQRIGKYRYHGEQLFVPSVNN</sequence>
<evidence type="ECO:0000313" key="3">
    <source>
        <dbReference type="EMBL" id="MDM5147936.1"/>
    </source>
</evidence>
<organism evidence="3 4">
    <name type="scientific">Candidatus Doriopsillibacter californiensis</name>
    <dbReference type="NCBI Taxonomy" id="2970740"/>
    <lineage>
        <taxon>Bacteria</taxon>
        <taxon>Pseudomonadati</taxon>
        <taxon>Pseudomonadota</taxon>
        <taxon>Gammaproteobacteria</taxon>
        <taxon>Candidatus Tethybacterales</taxon>
        <taxon>Candidatus Persebacteraceae</taxon>
        <taxon>Candidatus Doriopsillibacter</taxon>
    </lineage>
</organism>
<comment type="caution">
    <text evidence="3">The sequence shown here is derived from an EMBL/GenBank/DDBJ whole genome shotgun (WGS) entry which is preliminary data.</text>
</comment>
<dbReference type="Gene3D" id="3.40.190.10">
    <property type="entry name" value="Periplasmic binding protein-like II"/>
    <property type="match status" value="2"/>
</dbReference>
<keyword evidence="4" id="KW-1185">Reference proteome</keyword>
<feature type="chain" id="PRO_5047217299" evidence="1">
    <location>
        <begin position="35"/>
        <end position="280"/>
    </location>
</feature>
<proteinExistence type="predicted"/>
<evidence type="ECO:0000256" key="1">
    <source>
        <dbReference type="SAM" id="SignalP"/>
    </source>
</evidence>
<dbReference type="InterPro" id="IPR024370">
    <property type="entry name" value="PBP_domain"/>
</dbReference>
<dbReference type="EMBL" id="JANQAO010000003">
    <property type="protein sequence ID" value="MDM5147936.1"/>
    <property type="molecule type" value="Genomic_DNA"/>
</dbReference>
<protein>
    <submittedName>
        <fullName evidence="3">Substrate-binding domain-containing protein</fullName>
    </submittedName>
</protein>
<dbReference type="PANTHER" id="PTHR37945:SF1">
    <property type="entry name" value="EXTRACELLULAR TUNGSTATE BINDING PROTEIN"/>
    <property type="match status" value="1"/>
</dbReference>
<dbReference type="Proteomes" id="UP001168167">
    <property type="component" value="Unassembled WGS sequence"/>
</dbReference>
<feature type="domain" description="PBP" evidence="2">
    <location>
        <begin position="31"/>
        <end position="256"/>
    </location>
</feature>
<evidence type="ECO:0000259" key="2">
    <source>
        <dbReference type="Pfam" id="PF12849"/>
    </source>
</evidence>
<dbReference type="SUPFAM" id="SSF53850">
    <property type="entry name" value="Periplasmic binding protein-like II"/>
    <property type="match status" value="1"/>
</dbReference>
<dbReference type="PANTHER" id="PTHR37945">
    <property type="entry name" value="EXTRACELLULAR TUNGSTATE BINDING PROTEIN"/>
    <property type="match status" value="1"/>
</dbReference>